<evidence type="ECO:0000256" key="3">
    <source>
        <dbReference type="ARBA" id="ARBA00022691"/>
    </source>
</evidence>
<gene>
    <name evidence="5" type="ORF">BN873_210147</name>
</gene>
<evidence type="ECO:0000313" key="6">
    <source>
        <dbReference type="Proteomes" id="UP000035760"/>
    </source>
</evidence>
<dbReference type="Gene3D" id="3.40.50.150">
    <property type="entry name" value="Vaccinia Virus protein VP39"/>
    <property type="match status" value="1"/>
</dbReference>
<accession>W6M2Z4</accession>
<dbReference type="STRING" id="1400863.BN873_210147"/>
<dbReference type="SMART" id="SM00650">
    <property type="entry name" value="rADc"/>
    <property type="match status" value="1"/>
</dbReference>
<dbReference type="InterPro" id="IPR041698">
    <property type="entry name" value="Methyltransf_25"/>
</dbReference>
<dbReference type="InterPro" id="IPR029063">
    <property type="entry name" value="SAM-dependent_MTases_sf"/>
</dbReference>
<keyword evidence="2" id="KW-0808">Transferase</keyword>
<reference evidence="5" key="1">
    <citation type="submission" date="2013-07" db="EMBL/GenBank/DDBJ databases">
        <authorList>
            <person name="McIlroy S."/>
        </authorList>
    </citation>
    <scope>NUCLEOTIDE SEQUENCE [LARGE SCALE GENOMIC DNA]</scope>
    <source>
        <strain evidence="5">Run_A_D11</strain>
    </source>
</reference>
<comment type="caution">
    <text evidence="5">The sequence shown here is derived from an EMBL/GenBank/DDBJ whole genome shotgun (WGS) entry which is preliminary data.</text>
</comment>
<dbReference type="EMBL" id="CBTJ020000027">
    <property type="protein sequence ID" value="CDI01926.1"/>
    <property type="molecule type" value="Genomic_DNA"/>
</dbReference>
<sequence>MKRFVKVLMQAPGAASLALFTREIWANPRAMGAACPSAPLLAGSMAARVPRDCDGLVIELGGGTGAVTTALLKHGVPPWKLVVVERSPTLAHHLRQRFPQLRIIQGDAAQLGQLLGHDRSKKIASIVSSLPLRSLHPATTRAISQQFETLLDAGGLLVQFTYDLRGTRTRWLPRFRRVSSKIVWGNLPPARVEVFERQA</sequence>
<dbReference type="Pfam" id="PF13649">
    <property type="entry name" value="Methyltransf_25"/>
    <property type="match status" value="1"/>
</dbReference>
<dbReference type="GO" id="GO:0000179">
    <property type="term" value="F:rRNA (adenine-N6,N6-)-dimethyltransferase activity"/>
    <property type="evidence" value="ECO:0007669"/>
    <property type="project" value="InterPro"/>
</dbReference>
<dbReference type="SUPFAM" id="SSF53335">
    <property type="entry name" value="S-adenosyl-L-methionine-dependent methyltransferases"/>
    <property type="match status" value="1"/>
</dbReference>
<evidence type="ECO:0000256" key="1">
    <source>
        <dbReference type="ARBA" id="ARBA00022603"/>
    </source>
</evidence>
<keyword evidence="6" id="KW-1185">Reference proteome</keyword>
<organism evidence="5 6">
    <name type="scientific">Candidatus Competibacter denitrificans Run_A_D11</name>
    <dbReference type="NCBI Taxonomy" id="1400863"/>
    <lineage>
        <taxon>Bacteria</taxon>
        <taxon>Pseudomonadati</taxon>
        <taxon>Pseudomonadota</taxon>
        <taxon>Gammaproteobacteria</taxon>
        <taxon>Candidatus Competibacteraceae</taxon>
        <taxon>Candidatus Competibacter</taxon>
    </lineage>
</organism>
<name>W6M2Z4_9GAMM</name>
<dbReference type="InterPro" id="IPR020598">
    <property type="entry name" value="rRNA_Ade_methylase_Trfase_N"/>
</dbReference>
<evidence type="ECO:0000259" key="4">
    <source>
        <dbReference type="SMART" id="SM00650"/>
    </source>
</evidence>
<evidence type="ECO:0000256" key="2">
    <source>
        <dbReference type="ARBA" id="ARBA00022679"/>
    </source>
</evidence>
<feature type="domain" description="Ribosomal RNA adenine methylase transferase N-terminal" evidence="4">
    <location>
        <begin position="41"/>
        <end position="179"/>
    </location>
</feature>
<reference evidence="5" key="2">
    <citation type="submission" date="2014-03" db="EMBL/GenBank/DDBJ databases">
        <title>Candidatus Competibacter-lineage genomes retrieved from metagenomes reveal functional metabolic diversity.</title>
        <authorList>
            <person name="McIlroy S.J."/>
            <person name="Albertsen M."/>
            <person name="Andresen E.K."/>
            <person name="Saunders A.M."/>
            <person name="Kristiansen R."/>
            <person name="Stokholm-Bjerregaard M."/>
            <person name="Nielsen K.L."/>
            <person name="Nielsen P.H."/>
        </authorList>
    </citation>
    <scope>NUCLEOTIDE SEQUENCE</scope>
    <source>
        <strain evidence="5">Run_A_D11</strain>
    </source>
</reference>
<dbReference type="AlphaFoldDB" id="W6M2Z4"/>
<dbReference type="CDD" id="cd02440">
    <property type="entry name" value="AdoMet_MTases"/>
    <property type="match status" value="1"/>
</dbReference>
<evidence type="ECO:0000313" key="5">
    <source>
        <dbReference type="EMBL" id="CDI01926.1"/>
    </source>
</evidence>
<dbReference type="RefSeq" id="WP_320411701.1">
    <property type="nucleotide sequence ID" value="NZ_CBTJ020000027.1"/>
</dbReference>
<keyword evidence="1 5" id="KW-0489">Methyltransferase</keyword>
<protein>
    <submittedName>
        <fullName evidence="5">Methyltransferase type 11</fullName>
    </submittedName>
</protein>
<dbReference type="Proteomes" id="UP000035760">
    <property type="component" value="Unassembled WGS sequence"/>
</dbReference>
<proteinExistence type="predicted"/>
<keyword evidence="3" id="KW-0949">S-adenosyl-L-methionine</keyword>